<feature type="compositionally biased region" description="Low complexity" evidence="4">
    <location>
        <begin position="169"/>
        <end position="180"/>
    </location>
</feature>
<dbReference type="Pfam" id="PF02854">
    <property type="entry name" value="MIF4G"/>
    <property type="match status" value="1"/>
</dbReference>
<feature type="region of interest" description="Disordered" evidence="4">
    <location>
        <begin position="127"/>
        <end position="345"/>
    </location>
</feature>
<proteinExistence type="inferred from homology"/>
<dbReference type="GO" id="GO:0003729">
    <property type="term" value="F:mRNA binding"/>
    <property type="evidence" value="ECO:0007669"/>
    <property type="project" value="TreeGrafter"/>
</dbReference>
<dbReference type="SMART" id="SM00543">
    <property type="entry name" value="MIF4G"/>
    <property type="match status" value="1"/>
</dbReference>
<accession>A0A5K3ENG9</accession>
<comment type="similarity">
    <text evidence="1">Belongs to the eukaryotic initiation factor 4G family.</text>
</comment>
<evidence type="ECO:0000256" key="2">
    <source>
        <dbReference type="ARBA" id="ARBA00022540"/>
    </source>
</evidence>
<dbReference type="GO" id="GO:0016281">
    <property type="term" value="C:eukaryotic translation initiation factor 4F complex"/>
    <property type="evidence" value="ECO:0007669"/>
    <property type="project" value="TreeGrafter"/>
</dbReference>
<protein>
    <submittedName>
        <fullName evidence="6">MIF4G domain-containing protein</fullName>
    </submittedName>
</protein>
<name>A0A5K3ENG9_MESCO</name>
<dbReference type="GO" id="GO:0003743">
    <property type="term" value="F:translation initiation factor activity"/>
    <property type="evidence" value="ECO:0007669"/>
    <property type="project" value="UniProtKB-KW"/>
</dbReference>
<dbReference type="PANTHER" id="PTHR23253">
    <property type="entry name" value="EUKARYOTIC TRANSLATION INITIATION FACTOR 4 GAMMA"/>
    <property type="match status" value="1"/>
</dbReference>
<dbReference type="Gene3D" id="1.25.40.180">
    <property type="match status" value="2"/>
</dbReference>
<feature type="compositionally biased region" description="Acidic residues" evidence="4">
    <location>
        <begin position="315"/>
        <end position="324"/>
    </location>
</feature>
<organism evidence="6">
    <name type="scientific">Mesocestoides corti</name>
    <name type="common">Flatworm</name>
    <dbReference type="NCBI Taxonomy" id="53468"/>
    <lineage>
        <taxon>Eukaryota</taxon>
        <taxon>Metazoa</taxon>
        <taxon>Spiralia</taxon>
        <taxon>Lophotrochozoa</taxon>
        <taxon>Platyhelminthes</taxon>
        <taxon>Cestoda</taxon>
        <taxon>Eucestoda</taxon>
        <taxon>Cyclophyllidea</taxon>
        <taxon>Mesocestoididae</taxon>
        <taxon>Mesocestoides</taxon>
    </lineage>
</organism>
<evidence type="ECO:0000259" key="5">
    <source>
        <dbReference type="SMART" id="SM00543"/>
    </source>
</evidence>
<feature type="compositionally biased region" description="Basic and acidic residues" evidence="4">
    <location>
        <begin position="261"/>
        <end position="270"/>
    </location>
</feature>
<feature type="domain" description="MIF4G" evidence="5">
    <location>
        <begin position="434"/>
        <end position="655"/>
    </location>
</feature>
<dbReference type="PANTHER" id="PTHR23253:SF9">
    <property type="entry name" value="EUKARYOTIC TRANSLATION INITIATION FACTOR 4 GAMMA 2"/>
    <property type="match status" value="1"/>
</dbReference>
<feature type="compositionally biased region" description="Basic and acidic residues" evidence="4">
    <location>
        <begin position="293"/>
        <end position="305"/>
    </location>
</feature>
<feature type="region of interest" description="Disordered" evidence="4">
    <location>
        <begin position="661"/>
        <end position="685"/>
    </location>
</feature>
<evidence type="ECO:0000256" key="3">
    <source>
        <dbReference type="ARBA" id="ARBA00022917"/>
    </source>
</evidence>
<dbReference type="AlphaFoldDB" id="A0A5K3ENG9"/>
<sequence>MSGGFQYPENRNGYQQAAEPQQYFPQVNAFPYLSLIPQPMAYVPAQSAYPPQAVYHSQTSTQLLHHAQSQYFRQTPYGQPAVPPTVPQQPVPHLPPPVSVPPVRKGITIKDACSKEVLDIVSISARHKASANETRSGGLIISEPKKSSGPIQIKTPPPKNSAAPATTVSSKSSDPRSPSPNAYHANEVERTVFFGKDSSPDQEVSKAVIPEPELSHGSTASRQELPPHESNGSEHEHSSQDCGGFKPKESPKESVVPEPEVSSRDGDSIKPELLPQDVFTAEPDRISQVGTASKDEVSQESDASKPEALSQEGDSSSEDEEQSPDESSPPAVEKSDASESNAAGTIRKYSRDQLIAIKIAANSSASSANVPQSLVSVGNSNLLRSKPRLMHKAHNRRVINFDTSEVALDDVENAFKPSHLKAEDGSVDRVSQLSKELNIILNRLLDDNISEVAMEVKQLSMKGEAEIGCLVKAITTKATRQTKYSEAFAKLCARLAEGRQLEGFRNRLLKAVNELFKIPLQVHIDNVNAQIDEKIKGTNDEKVKKMLEEDRETAVSKKRDAFFGIMQFFSYLYVNKVISPKSVSDSLKSLVKPKSQDDVLALVTCLTICGEQMDRNAMPILSECIAGLEAAKNDLKMEQYVRYKITTLIELKERNWKKLEVARPPSAPSQGLSRSGLGKDDMGRRVSTLSSMRKIGDSQALIDTKSLAVSNLPNRSNYLGPQYDWRQGSKAQPKLQKSGATSESENGKDSRASSTSANKRGANQSSQLKIDENLTAKEAIRDAIDAFTNSDTPEFDLLLRESEKKAFVRDILCKALDGKNDVRRLIVRILAHLYNKHQISDPQMEFGFTELVSFSDEVDCPKLGEYYGELVSPVITASTLNLDKVISLIGKLPEDSDKLDGLAQCLKLASERVGEPAIVALFNKGVASGITWGVEKAFKDSDFLRRFHLEFLAAGRPSLNAAKQWRGSPQASSTNDRSVSGRIDECLRKMKLDELTSVCSENSKSKDAEKYLKQIFEFGKSSSKKDLGCLASVVKLFSASSPDGEKGLILALQNSVDKNEDYFVAWLEALVQRKVLFPRSVNAYCQDKRAASPFKEAAQRVARSYKY</sequence>
<evidence type="ECO:0000256" key="4">
    <source>
        <dbReference type="SAM" id="MobiDB-lite"/>
    </source>
</evidence>
<feature type="region of interest" description="Disordered" evidence="4">
    <location>
        <begin position="720"/>
        <end position="770"/>
    </location>
</feature>
<reference evidence="6" key="1">
    <citation type="submission" date="2019-11" db="UniProtKB">
        <authorList>
            <consortium name="WormBaseParasite"/>
        </authorList>
    </citation>
    <scope>IDENTIFICATION</scope>
</reference>
<dbReference type="InterPro" id="IPR016024">
    <property type="entry name" value="ARM-type_fold"/>
</dbReference>
<dbReference type="InterPro" id="IPR003890">
    <property type="entry name" value="MIF4G-like_typ-3"/>
</dbReference>
<feature type="compositionally biased region" description="Basic and acidic residues" evidence="4">
    <location>
        <begin position="225"/>
        <end position="239"/>
    </location>
</feature>
<keyword evidence="2" id="KW-0396">Initiation factor</keyword>
<dbReference type="WBParaSite" id="MCU_001915-RA">
    <property type="protein sequence ID" value="MCU_001915-RA"/>
    <property type="gene ID" value="MCU_001915"/>
</dbReference>
<dbReference type="SUPFAM" id="SSF48371">
    <property type="entry name" value="ARM repeat"/>
    <property type="match status" value="2"/>
</dbReference>
<feature type="compositionally biased region" description="Polar residues" evidence="4">
    <location>
        <begin position="752"/>
        <end position="768"/>
    </location>
</feature>
<keyword evidence="3" id="KW-0648">Protein biosynthesis</keyword>
<evidence type="ECO:0000313" key="6">
    <source>
        <dbReference type="WBParaSite" id="MCU_001915-RA"/>
    </source>
</evidence>
<evidence type="ECO:0000256" key="1">
    <source>
        <dbReference type="ARBA" id="ARBA00005775"/>
    </source>
</evidence>